<evidence type="ECO:0000313" key="3">
    <source>
        <dbReference type="EMBL" id="MDQ8936347.1"/>
    </source>
</evidence>
<dbReference type="Pfam" id="PF05229">
    <property type="entry name" value="SCPU"/>
    <property type="match status" value="1"/>
</dbReference>
<dbReference type="Proteomes" id="UP001243844">
    <property type="component" value="Unassembled WGS sequence"/>
</dbReference>
<feature type="domain" description="Spore coat protein U/FanG" evidence="2">
    <location>
        <begin position="190"/>
        <end position="326"/>
    </location>
</feature>
<feature type="signal peptide" evidence="1">
    <location>
        <begin position="1"/>
        <end position="23"/>
    </location>
</feature>
<gene>
    <name evidence="3" type="ORF">RFH47_11530</name>
</gene>
<dbReference type="RefSeq" id="WP_308981681.1">
    <property type="nucleotide sequence ID" value="NZ_JAVIDL010000022.1"/>
</dbReference>
<proteinExistence type="predicted"/>
<evidence type="ECO:0000256" key="1">
    <source>
        <dbReference type="SAM" id="SignalP"/>
    </source>
</evidence>
<evidence type="ECO:0000259" key="2">
    <source>
        <dbReference type="Pfam" id="PF05229"/>
    </source>
</evidence>
<reference evidence="3" key="1">
    <citation type="submission" date="2023-08" db="EMBL/GenBank/DDBJ databases">
        <title>Emergence of clinically-relevant ST2 carbapenem-resistant Acinetobacter baumannii strains in hospital sewages in Zhejiang, East of China.</title>
        <authorList>
            <person name="Kaichao C."/>
            <person name="Zhang R."/>
        </authorList>
    </citation>
    <scope>NUCLEOTIDE SEQUENCE</scope>
    <source>
        <strain evidence="3">M-RB-37</strain>
    </source>
</reference>
<protein>
    <submittedName>
        <fullName evidence="3">Spore coat U domain-containing protein</fullName>
    </submittedName>
</protein>
<dbReference type="PANTHER" id="PTHR37089:SF1">
    <property type="entry name" value="MEMBRANE PROTEIN"/>
    <property type="match status" value="1"/>
</dbReference>
<name>A0AAW8JBL6_9GAMM</name>
<keyword evidence="1" id="KW-0732">Signal</keyword>
<comment type="caution">
    <text evidence="3">The sequence shown here is derived from an EMBL/GenBank/DDBJ whole genome shotgun (WGS) entry which is preliminary data.</text>
</comment>
<dbReference type="EMBL" id="JAVIDL010000022">
    <property type="protein sequence ID" value="MDQ8936347.1"/>
    <property type="molecule type" value="Genomic_DNA"/>
</dbReference>
<accession>A0AAW8JBL6</accession>
<dbReference type="PANTHER" id="PTHR37089">
    <property type="entry name" value="PROTEIN U-RELATED"/>
    <property type="match status" value="1"/>
</dbReference>
<evidence type="ECO:0000313" key="4">
    <source>
        <dbReference type="Proteomes" id="UP001243844"/>
    </source>
</evidence>
<feature type="chain" id="PRO_5043622722" evidence="1">
    <location>
        <begin position="24"/>
        <end position="332"/>
    </location>
</feature>
<sequence>MKNKIFPLFITGCLGLSTQQLFANCTTPNDSIALGPVSSFNVPSLNSTENQISGGLSCTGALTLLTTQYIQYTALELPSALLHTNGKNSAKITILDYDKNVVNSSVTRDLSRFVAISLFSGPNSSIPFYIKVNENTNLIPGTYNGHFKVRWYWSIPYLGLLGVALYHRSPNLQATPLTGVVTDWGTGQDATLNIKLTVEKDCNINAQNINFGTAPLTSKFDPVTGTINVTCSAGTPYKVNLSDGQNYNQTRRMKNVNSTNFISYEVYKNTSTQRWGNSNIDNWSSDTASQNAGIYDGSITQGYAYTAKIIDNSSNASVEGSYADNLILEVVF</sequence>
<dbReference type="InterPro" id="IPR007893">
    <property type="entry name" value="Spore_coat_U/FanG"/>
</dbReference>
<dbReference type="InterPro" id="IPR053167">
    <property type="entry name" value="Spore_coat_component"/>
</dbReference>
<dbReference type="AlphaFoldDB" id="A0AAW8JBL6"/>
<organism evidence="3 4">
    <name type="scientific">Acinetobacter rudis</name>
    <dbReference type="NCBI Taxonomy" id="632955"/>
    <lineage>
        <taxon>Bacteria</taxon>
        <taxon>Pseudomonadati</taxon>
        <taxon>Pseudomonadota</taxon>
        <taxon>Gammaproteobacteria</taxon>
        <taxon>Moraxellales</taxon>
        <taxon>Moraxellaceae</taxon>
        <taxon>Acinetobacter</taxon>
    </lineage>
</organism>